<reference evidence="3" key="1">
    <citation type="submission" date="2020-06" db="EMBL/GenBank/DDBJ databases">
        <title>Draft genomic sequecing of Geomonas sp. Red745.</title>
        <authorList>
            <person name="Itoh H."/>
            <person name="Xu Z.X."/>
            <person name="Ushijima N."/>
            <person name="Masuda Y."/>
            <person name="Shiratori Y."/>
            <person name="Senoo K."/>
        </authorList>
    </citation>
    <scope>NUCLEOTIDE SEQUENCE [LARGE SCALE GENOMIC DNA]</scope>
    <source>
        <strain evidence="3">Red745</strain>
    </source>
</reference>
<evidence type="ECO:0000313" key="2">
    <source>
        <dbReference type="EMBL" id="GFO66523.1"/>
    </source>
</evidence>
<name>A0A6V8N4H7_9BACT</name>
<comment type="caution">
    <text evidence="2">The sequence shown here is derived from an EMBL/GenBank/DDBJ whole genome shotgun (WGS) entry which is preliminary data.</text>
</comment>
<dbReference type="Proteomes" id="UP000587586">
    <property type="component" value="Unassembled WGS sequence"/>
</dbReference>
<evidence type="ECO:0000256" key="1">
    <source>
        <dbReference type="SAM" id="MobiDB-lite"/>
    </source>
</evidence>
<sequence length="129" mass="13789">MSGRRTQRALPAACSSPSASVSPPTATWCIWTRSAASPWYGNWTAGGASFRNVEGSFYDFAAERFRGTSREALTAPPDDWGGRAAIAWARELASGGAYNPQAERLIDVAQALEAAYRQAQDPALHGKLA</sequence>
<gene>
    <name evidence="2" type="ORF">GMLC_01020</name>
</gene>
<feature type="compositionally biased region" description="Low complexity" evidence="1">
    <location>
        <begin position="9"/>
        <end position="23"/>
    </location>
</feature>
<protein>
    <submittedName>
        <fullName evidence="2">Uncharacterized protein</fullName>
    </submittedName>
</protein>
<dbReference type="AlphaFoldDB" id="A0A6V8N4H7"/>
<dbReference type="EMBL" id="BLXZ01000001">
    <property type="protein sequence ID" value="GFO66523.1"/>
    <property type="molecule type" value="Genomic_DNA"/>
</dbReference>
<organism evidence="2 3">
    <name type="scientific">Geomonas limicola</name>
    <dbReference type="NCBI Taxonomy" id="2740186"/>
    <lineage>
        <taxon>Bacteria</taxon>
        <taxon>Pseudomonadati</taxon>
        <taxon>Thermodesulfobacteriota</taxon>
        <taxon>Desulfuromonadia</taxon>
        <taxon>Geobacterales</taxon>
        <taxon>Geobacteraceae</taxon>
        <taxon>Geomonas</taxon>
    </lineage>
</organism>
<dbReference type="RefSeq" id="WP_183359059.1">
    <property type="nucleotide sequence ID" value="NZ_BLXZ01000001.1"/>
</dbReference>
<keyword evidence="3" id="KW-1185">Reference proteome</keyword>
<accession>A0A6V8N4H7</accession>
<proteinExistence type="predicted"/>
<evidence type="ECO:0000313" key="3">
    <source>
        <dbReference type="Proteomes" id="UP000587586"/>
    </source>
</evidence>
<feature type="region of interest" description="Disordered" evidence="1">
    <location>
        <begin position="1"/>
        <end position="23"/>
    </location>
</feature>